<name>A0A848QN70_9SPHN</name>
<keyword evidence="3" id="KW-1185">Reference proteome</keyword>
<gene>
    <name evidence="2" type="ORF">HKD42_09680</name>
</gene>
<dbReference type="AlphaFoldDB" id="A0A848QN70"/>
<organism evidence="2 3">
    <name type="scientific">Pontixanthobacter rizhaonensis</name>
    <dbReference type="NCBI Taxonomy" id="2730337"/>
    <lineage>
        <taxon>Bacteria</taxon>
        <taxon>Pseudomonadati</taxon>
        <taxon>Pseudomonadota</taxon>
        <taxon>Alphaproteobacteria</taxon>
        <taxon>Sphingomonadales</taxon>
        <taxon>Erythrobacteraceae</taxon>
        <taxon>Pontixanthobacter</taxon>
    </lineage>
</organism>
<keyword evidence="1" id="KW-0732">Signal</keyword>
<evidence type="ECO:0000256" key="1">
    <source>
        <dbReference type="SAM" id="SignalP"/>
    </source>
</evidence>
<dbReference type="EMBL" id="JABCRE010000003">
    <property type="protein sequence ID" value="NMW32329.1"/>
    <property type="molecule type" value="Genomic_DNA"/>
</dbReference>
<feature type="chain" id="PRO_5032646613" evidence="1">
    <location>
        <begin position="22"/>
        <end position="263"/>
    </location>
</feature>
<feature type="signal peptide" evidence="1">
    <location>
        <begin position="1"/>
        <end position="21"/>
    </location>
</feature>
<dbReference type="GO" id="GO:0016787">
    <property type="term" value="F:hydrolase activity"/>
    <property type="evidence" value="ECO:0007669"/>
    <property type="project" value="UniProtKB-KW"/>
</dbReference>
<evidence type="ECO:0000313" key="2">
    <source>
        <dbReference type="EMBL" id="NMW32329.1"/>
    </source>
</evidence>
<protein>
    <submittedName>
        <fullName evidence="2">Alpha/beta hydrolase</fullName>
    </submittedName>
</protein>
<dbReference type="Proteomes" id="UP000561181">
    <property type="component" value="Unassembled WGS sequence"/>
</dbReference>
<comment type="caution">
    <text evidence="2">The sequence shown here is derived from an EMBL/GenBank/DDBJ whole genome shotgun (WGS) entry which is preliminary data.</text>
</comment>
<accession>A0A848QN70</accession>
<evidence type="ECO:0000313" key="3">
    <source>
        <dbReference type="Proteomes" id="UP000561181"/>
    </source>
</evidence>
<sequence>MRTLVALFIALATFFAVPASAQVLSVETYVEEWDEQAQRWVRIEDGADRFVHARPAKPSTAVEAYGPFRIVDDRTAEMVGVTDRTSPSQFAAMVRDYPQLQTLRLIDAPGTDDDRANLKVGRMIREAGLETHVPAGGSVRSGAVELFLAGETRRIDDGAEFAVHSWRDEYGRQPQDFAMNAPENSIYLDYYQDMGMDAGEARAFYDMTNSVAFTDAKWLTAQDMRSWIGAETNQSQEGFVQIAQPKIQAAPMLAYLDLDRALP</sequence>
<reference evidence="2 3" key="1">
    <citation type="submission" date="2020-04" db="EMBL/GenBank/DDBJ databases">
        <authorList>
            <person name="Liu A."/>
        </authorList>
    </citation>
    <scope>NUCLEOTIDE SEQUENCE [LARGE SCALE GENOMIC DNA]</scope>
    <source>
        <strain evidence="2 3">RZ02</strain>
    </source>
</reference>
<proteinExistence type="predicted"/>
<dbReference type="SUPFAM" id="SSF52096">
    <property type="entry name" value="ClpP/crotonase"/>
    <property type="match status" value="1"/>
</dbReference>
<dbReference type="InterPro" id="IPR029045">
    <property type="entry name" value="ClpP/crotonase-like_dom_sf"/>
</dbReference>
<keyword evidence="2" id="KW-0378">Hydrolase</keyword>